<dbReference type="InterPro" id="IPR027417">
    <property type="entry name" value="P-loop_NTPase"/>
</dbReference>
<comment type="caution">
    <text evidence="2">The sequence shown here is derived from an EMBL/GenBank/DDBJ whole genome shotgun (WGS) entry which is preliminary data.</text>
</comment>
<reference evidence="2" key="2">
    <citation type="submission" date="2023-06" db="EMBL/GenBank/DDBJ databases">
        <authorList>
            <consortium name="Lawrence Berkeley National Laboratory"/>
            <person name="Haridas S."/>
            <person name="Hensen N."/>
            <person name="Bonometti L."/>
            <person name="Westerberg I."/>
            <person name="Brannstrom I.O."/>
            <person name="Guillou S."/>
            <person name="Cros-Aarteil S."/>
            <person name="Calhoun S."/>
            <person name="Kuo A."/>
            <person name="Mondo S."/>
            <person name="Pangilinan J."/>
            <person name="Riley R."/>
            <person name="Labutti K."/>
            <person name="Andreopoulos B."/>
            <person name="Lipzen A."/>
            <person name="Chen C."/>
            <person name="Yanf M."/>
            <person name="Daum C."/>
            <person name="Ng V."/>
            <person name="Clum A."/>
            <person name="Steindorff A."/>
            <person name="Ohm R."/>
            <person name="Martin F."/>
            <person name="Silar P."/>
            <person name="Natvig D."/>
            <person name="Lalanne C."/>
            <person name="Gautier V."/>
            <person name="Ament-Velasquez S.L."/>
            <person name="Kruys A."/>
            <person name="Hutchinson M.I."/>
            <person name="Powell A.J."/>
            <person name="Barry K."/>
            <person name="Miller A.N."/>
            <person name="Grigoriev I.V."/>
            <person name="Debuchy R."/>
            <person name="Gladieux P."/>
            <person name="Thoren M.H."/>
            <person name="Johannesson H."/>
        </authorList>
    </citation>
    <scope>NUCLEOTIDE SEQUENCE</scope>
    <source>
        <strain evidence="2">CBS 955.72</strain>
    </source>
</reference>
<accession>A0AAJ0H5B1</accession>
<keyword evidence="3" id="KW-1185">Reference proteome</keyword>
<dbReference type="AlphaFoldDB" id="A0AAJ0H5B1"/>
<evidence type="ECO:0000256" key="1">
    <source>
        <dbReference type="SAM" id="Phobius"/>
    </source>
</evidence>
<reference evidence="2" key="1">
    <citation type="journal article" date="2023" name="Mol. Phylogenet. Evol.">
        <title>Genome-scale phylogeny and comparative genomics of the fungal order Sordariales.</title>
        <authorList>
            <person name="Hensen N."/>
            <person name="Bonometti L."/>
            <person name="Westerberg I."/>
            <person name="Brannstrom I.O."/>
            <person name="Guillou S."/>
            <person name="Cros-Aarteil S."/>
            <person name="Calhoun S."/>
            <person name="Haridas S."/>
            <person name="Kuo A."/>
            <person name="Mondo S."/>
            <person name="Pangilinan J."/>
            <person name="Riley R."/>
            <person name="LaButti K."/>
            <person name="Andreopoulos B."/>
            <person name="Lipzen A."/>
            <person name="Chen C."/>
            <person name="Yan M."/>
            <person name="Daum C."/>
            <person name="Ng V."/>
            <person name="Clum A."/>
            <person name="Steindorff A."/>
            <person name="Ohm R.A."/>
            <person name="Martin F."/>
            <person name="Silar P."/>
            <person name="Natvig D.O."/>
            <person name="Lalanne C."/>
            <person name="Gautier V."/>
            <person name="Ament-Velasquez S.L."/>
            <person name="Kruys A."/>
            <person name="Hutchinson M.I."/>
            <person name="Powell A.J."/>
            <person name="Barry K."/>
            <person name="Miller A.N."/>
            <person name="Grigoriev I.V."/>
            <person name="Debuchy R."/>
            <person name="Gladieux P."/>
            <person name="Hiltunen Thoren M."/>
            <person name="Johannesson H."/>
        </authorList>
    </citation>
    <scope>NUCLEOTIDE SEQUENCE</scope>
    <source>
        <strain evidence="2">CBS 955.72</strain>
    </source>
</reference>
<proteinExistence type="predicted"/>
<dbReference type="EMBL" id="JAUIQD010000009">
    <property type="protein sequence ID" value="KAK3339612.1"/>
    <property type="molecule type" value="Genomic_DNA"/>
</dbReference>
<feature type="non-terminal residue" evidence="2">
    <location>
        <position position="1"/>
    </location>
</feature>
<evidence type="ECO:0000313" key="2">
    <source>
        <dbReference type="EMBL" id="KAK3339612.1"/>
    </source>
</evidence>
<organism evidence="2 3">
    <name type="scientific">Lasiosphaeria hispida</name>
    <dbReference type="NCBI Taxonomy" id="260671"/>
    <lineage>
        <taxon>Eukaryota</taxon>
        <taxon>Fungi</taxon>
        <taxon>Dikarya</taxon>
        <taxon>Ascomycota</taxon>
        <taxon>Pezizomycotina</taxon>
        <taxon>Sordariomycetes</taxon>
        <taxon>Sordariomycetidae</taxon>
        <taxon>Sordariales</taxon>
        <taxon>Lasiosphaeriaceae</taxon>
        <taxon>Lasiosphaeria</taxon>
    </lineage>
</organism>
<feature type="transmembrane region" description="Helical" evidence="1">
    <location>
        <begin position="29"/>
        <end position="48"/>
    </location>
</feature>
<keyword evidence="1" id="KW-0472">Membrane</keyword>
<sequence>KLDQIMFNKCHIILDSSYQFHPQIRAIKALLLTFGIQLVFLTATLPPWDKAKFFTTLHLPRHQATIIQQYITRHNISYIIHQAISKEEVNKVII</sequence>
<evidence type="ECO:0008006" key="4">
    <source>
        <dbReference type="Google" id="ProtNLM"/>
    </source>
</evidence>
<keyword evidence="1" id="KW-1133">Transmembrane helix</keyword>
<protein>
    <recommendedName>
        <fullName evidence="4">Helicase ATP-binding domain-containing protein</fullName>
    </recommendedName>
</protein>
<dbReference type="SUPFAM" id="SSF52540">
    <property type="entry name" value="P-loop containing nucleoside triphosphate hydrolases"/>
    <property type="match status" value="1"/>
</dbReference>
<evidence type="ECO:0000313" key="3">
    <source>
        <dbReference type="Proteomes" id="UP001275084"/>
    </source>
</evidence>
<keyword evidence="1" id="KW-0812">Transmembrane</keyword>
<gene>
    <name evidence="2" type="ORF">B0T25DRAFT_467062</name>
</gene>
<name>A0AAJ0H5B1_9PEZI</name>
<dbReference type="Proteomes" id="UP001275084">
    <property type="component" value="Unassembled WGS sequence"/>
</dbReference>